<keyword evidence="2" id="KW-0645">Protease</keyword>
<organism evidence="2 3">
    <name type="scientific">Cladophialophora chaetospira</name>
    <dbReference type="NCBI Taxonomy" id="386627"/>
    <lineage>
        <taxon>Eukaryota</taxon>
        <taxon>Fungi</taxon>
        <taxon>Dikarya</taxon>
        <taxon>Ascomycota</taxon>
        <taxon>Pezizomycotina</taxon>
        <taxon>Eurotiomycetes</taxon>
        <taxon>Chaetothyriomycetidae</taxon>
        <taxon>Chaetothyriales</taxon>
        <taxon>Herpotrichiellaceae</taxon>
        <taxon>Cladophialophora</taxon>
    </lineage>
</organism>
<dbReference type="AlphaFoldDB" id="A0AA38WYY6"/>
<keyword evidence="2" id="KW-0378">Hydrolase</keyword>
<dbReference type="EMBL" id="JAPDRK010000021">
    <property type="protein sequence ID" value="KAJ9603720.1"/>
    <property type="molecule type" value="Genomic_DNA"/>
</dbReference>
<dbReference type="Proteomes" id="UP001172673">
    <property type="component" value="Unassembled WGS sequence"/>
</dbReference>
<comment type="caution">
    <text evidence="2">The sequence shown here is derived from an EMBL/GenBank/DDBJ whole genome shotgun (WGS) entry which is preliminary data.</text>
</comment>
<evidence type="ECO:0000256" key="1">
    <source>
        <dbReference type="SAM" id="MobiDB-lite"/>
    </source>
</evidence>
<evidence type="ECO:0000313" key="3">
    <source>
        <dbReference type="Proteomes" id="UP001172673"/>
    </source>
</evidence>
<evidence type="ECO:0000313" key="2">
    <source>
        <dbReference type="EMBL" id="KAJ9603720.1"/>
    </source>
</evidence>
<reference evidence="2" key="1">
    <citation type="submission" date="2022-10" db="EMBL/GenBank/DDBJ databases">
        <title>Culturing micro-colonial fungi from biological soil crusts in the Mojave desert and describing Neophaeococcomyces mojavensis, and introducing the new genera and species Taxawa tesnikishii.</title>
        <authorList>
            <person name="Kurbessoian T."/>
            <person name="Stajich J.E."/>
        </authorList>
    </citation>
    <scope>NUCLEOTIDE SEQUENCE</scope>
    <source>
        <strain evidence="2">TK_41</strain>
    </source>
</reference>
<feature type="compositionally biased region" description="Low complexity" evidence="1">
    <location>
        <begin position="40"/>
        <end position="50"/>
    </location>
</feature>
<gene>
    <name evidence="2" type="primary">RBD2</name>
    <name evidence="2" type="ORF">H2200_011906</name>
</gene>
<feature type="region of interest" description="Disordered" evidence="1">
    <location>
        <begin position="28"/>
        <end position="54"/>
    </location>
</feature>
<dbReference type="GO" id="GO:0006508">
    <property type="term" value="P:proteolysis"/>
    <property type="evidence" value="ECO:0007669"/>
    <property type="project" value="UniProtKB-KW"/>
</dbReference>
<proteinExistence type="predicted"/>
<protein>
    <submittedName>
        <fullName evidence="2">Rhomboid protease</fullName>
    </submittedName>
</protein>
<sequence length="192" mass="20498">MHESLLESLMRHNPVRLDLEQPIESLPPYPITRSFRAADGSPSSTGTGTSNIDQQSPYALAADSALTHPIIPLPPPALHTPNSPGDSSILAAGVADSMERDKMGLAGTHIALFMGRGLGYIRFLAPPEKVLRWIEGKLNLLGRLPHYVSVDQKTYGRYGVLPTSSTADPEGHMSPIGLGWMGTGGNGQRLGP</sequence>
<dbReference type="GO" id="GO:0008233">
    <property type="term" value="F:peptidase activity"/>
    <property type="evidence" value="ECO:0007669"/>
    <property type="project" value="UniProtKB-KW"/>
</dbReference>
<accession>A0AA38WYY6</accession>
<keyword evidence="3" id="KW-1185">Reference proteome</keyword>
<name>A0AA38WYY6_9EURO</name>